<organism evidence="2 3">
    <name type="scientific">Leishmania donovani</name>
    <dbReference type="NCBI Taxonomy" id="5661"/>
    <lineage>
        <taxon>Eukaryota</taxon>
        <taxon>Discoba</taxon>
        <taxon>Euglenozoa</taxon>
        <taxon>Kinetoplastea</taxon>
        <taxon>Metakinetoplastina</taxon>
        <taxon>Trypanosomatida</taxon>
        <taxon>Trypanosomatidae</taxon>
        <taxon>Leishmaniinae</taxon>
        <taxon>Leishmania</taxon>
    </lineage>
</organism>
<sequence>MEAHDTDERARGVSTFTRADLELREAAEDHRAFLAEKWASYAVRKGYSEGEEHTKWITETWEAFEKRKAAQKLYLERHDLLSEYKAAQLSEARRLSERKSAAVVEKMMALEAARKCTLLQPRHFLFVNYYDYQQFLFRNQRSFVENEEKLLRCKLFETEDDLMCLLVTQWHLSSHLHAAREKERVEEEAAAERLRELQYRQKLEEERLLEEQRIAQEKEAAQAEKEQAELEKRLERKRRDEERRAKVRAEREQRRAQE</sequence>
<dbReference type="AlphaFoldDB" id="A0A6J8FCY6"/>
<accession>A0A6J8FCY6</accession>
<reference evidence="2" key="1">
    <citation type="submission" date="2020-06" db="EMBL/GenBank/DDBJ databases">
        <authorList>
            <person name="Camacho E."/>
            <person name="Gonzalez-de la Fuente S."/>
            <person name="Rastrojo A."/>
            <person name="Peiro-Pastor R."/>
            <person name="Solana JC."/>
            <person name="Tabera L."/>
            <person name="Gamarro F."/>
            <person name="Carrasco-Ramiro F."/>
            <person name="Requena JM."/>
            <person name="Aguado B."/>
        </authorList>
    </citation>
    <scope>NUCLEOTIDE SEQUENCE</scope>
</reference>
<proteinExistence type="predicted"/>
<gene>
    <name evidence="2" type="ORF">LDHU3_24.2980</name>
</gene>
<dbReference type="Proteomes" id="UP000601710">
    <property type="component" value="Chromosome 24"/>
</dbReference>
<dbReference type="VEuPathDB" id="TriTrypDB:LDHU3_24.2980"/>
<feature type="region of interest" description="Disordered" evidence="1">
    <location>
        <begin position="219"/>
        <end position="258"/>
    </location>
</feature>
<evidence type="ECO:0000313" key="3">
    <source>
        <dbReference type="Proteomes" id="UP000601710"/>
    </source>
</evidence>
<name>A0A6J8FCY6_LEIDO</name>
<dbReference type="VEuPathDB" id="TriTrypDB:LdCL_240029800"/>
<dbReference type="EMBL" id="LR812644">
    <property type="protein sequence ID" value="CAC5430570.1"/>
    <property type="molecule type" value="Genomic_DNA"/>
</dbReference>
<evidence type="ECO:0000313" key="2">
    <source>
        <dbReference type="EMBL" id="CAC5430570.1"/>
    </source>
</evidence>
<dbReference type="VEuPathDB" id="TriTrypDB:LdBPK_242420.1"/>
<evidence type="ECO:0000256" key="1">
    <source>
        <dbReference type="SAM" id="MobiDB-lite"/>
    </source>
</evidence>
<protein>
    <submittedName>
        <fullName evidence="2">Hypothetical_protein_conserved</fullName>
    </submittedName>
</protein>